<dbReference type="EMBL" id="JAPVEB010000004">
    <property type="protein sequence ID" value="KAJ5264493.1"/>
    <property type="molecule type" value="Genomic_DNA"/>
</dbReference>
<dbReference type="Proteomes" id="UP001220256">
    <property type="component" value="Unassembled WGS sequence"/>
</dbReference>
<evidence type="ECO:0000256" key="1">
    <source>
        <dbReference type="ARBA" id="ARBA00022801"/>
    </source>
</evidence>
<organism evidence="2 3">
    <name type="scientific">Penicillium chrysogenum</name>
    <name type="common">Penicillium notatum</name>
    <dbReference type="NCBI Taxonomy" id="5076"/>
    <lineage>
        <taxon>Eukaryota</taxon>
        <taxon>Fungi</taxon>
        <taxon>Dikarya</taxon>
        <taxon>Ascomycota</taxon>
        <taxon>Pezizomycotina</taxon>
        <taxon>Eurotiomycetes</taxon>
        <taxon>Eurotiomycetidae</taxon>
        <taxon>Eurotiales</taxon>
        <taxon>Aspergillaceae</taxon>
        <taxon>Penicillium</taxon>
        <taxon>Penicillium chrysogenum species complex</taxon>
    </lineage>
</organism>
<name>A0ABQ8WE82_PENCH</name>
<dbReference type="SUPFAM" id="SSF55909">
    <property type="entry name" value="Pentein"/>
    <property type="match status" value="1"/>
</dbReference>
<reference evidence="2 3" key="1">
    <citation type="journal article" date="2023" name="IMA Fungus">
        <title>Comparative genomic study of the Penicillium genus elucidates a diverse pangenome and 15 lateral gene transfer events.</title>
        <authorList>
            <person name="Petersen C."/>
            <person name="Sorensen T."/>
            <person name="Nielsen M.R."/>
            <person name="Sondergaard T.E."/>
            <person name="Sorensen J.L."/>
            <person name="Fitzpatrick D.A."/>
            <person name="Frisvad J.C."/>
            <person name="Nielsen K.L."/>
        </authorList>
    </citation>
    <scope>NUCLEOTIDE SEQUENCE [LARGE SCALE GENOMIC DNA]</scope>
    <source>
        <strain evidence="2 3">IBT 3361</strain>
    </source>
</reference>
<accession>A0ABQ8WE82</accession>
<evidence type="ECO:0000313" key="3">
    <source>
        <dbReference type="Proteomes" id="UP001220256"/>
    </source>
</evidence>
<sequence>MAGEDRHHVGVIEVPIHKLAKPSLRASPLMHHLFTVDLASVDEPRLSLVLNDSGDATKFGRQTSALCALSRPEYFMTTQGDLRSISGLANGDAKAPSVLMTVPATGSAGQLCGQHSLKKMQKLRSVLLNMINQTSPVIRIESKVCLKGGALVADGDGTLLATQSSILNENRNPEMSRSENEEELNNVHADAEVTFIRPGVVVLSRPHPSALKTRMDIYEEIRDILQDTLDAKGRTFEVHVVDEPDPGVLGNLAYDEPATTYLNCYFVNGGLILSQFGDAQRVQEALALFRALCPNRVVQPVHVTGLPLAVGIDALAYRHTGGSIDPMYFVILD</sequence>
<keyword evidence="3" id="KW-1185">Reference proteome</keyword>
<dbReference type="Pfam" id="PF04371">
    <property type="entry name" value="PAD_porph"/>
    <property type="match status" value="1"/>
</dbReference>
<dbReference type="InterPro" id="IPR007466">
    <property type="entry name" value="Peptidyl-Arg-deiminase_porph"/>
</dbReference>
<dbReference type="PANTHER" id="PTHR31377:SF0">
    <property type="entry name" value="AGMATINE DEIMINASE-RELATED"/>
    <property type="match status" value="1"/>
</dbReference>
<protein>
    <submittedName>
        <fullName evidence="2">Peptidyl-arginine deiminase Porphyromonas-type</fullName>
    </submittedName>
</protein>
<keyword evidence="1" id="KW-0378">Hydrolase</keyword>
<gene>
    <name evidence="2" type="ORF">N7505_007286</name>
</gene>
<comment type="caution">
    <text evidence="2">The sequence shown here is derived from an EMBL/GenBank/DDBJ whole genome shotgun (WGS) entry which is preliminary data.</text>
</comment>
<dbReference type="Gene3D" id="3.75.10.10">
    <property type="entry name" value="L-arginine/glycine Amidinotransferase, Chain A"/>
    <property type="match status" value="2"/>
</dbReference>
<proteinExistence type="predicted"/>
<evidence type="ECO:0000313" key="2">
    <source>
        <dbReference type="EMBL" id="KAJ5264493.1"/>
    </source>
</evidence>
<dbReference type="PANTHER" id="PTHR31377">
    <property type="entry name" value="AGMATINE DEIMINASE-RELATED"/>
    <property type="match status" value="1"/>
</dbReference>